<dbReference type="AlphaFoldDB" id="A0AA91DGT6"/>
<gene>
    <name evidence="1" type="ORF">A1356_22915</name>
</gene>
<protein>
    <submittedName>
        <fullName evidence="1">Uncharacterized protein</fullName>
    </submittedName>
</protein>
<accession>A0AA91DGT6</accession>
<proteinExistence type="predicted"/>
<dbReference type="RefSeq" id="WP_064022356.1">
    <property type="nucleotide sequence ID" value="NZ_LUUL01000027.1"/>
</dbReference>
<dbReference type="EMBL" id="LUUL01000027">
    <property type="protein sequence ID" value="OAI29777.1"/>
    <property type="molecule type" value="Genomic_DNA"/>
</dbReference>
<sequence length="158" mass="16988">MIHHLSISAHDPARVAAVVAELIGGKAYPFPSARGSHIAICDDGHATLVEVYPLGTVMLPGADGQDVQFQYDADRPDYVPTHAALSVALDEASIKAIAAREGWRALTCDRGGIFQVVEVWLENRVLFELLTAEMAAAYLQAVTTRNWESFLAQNGGNG</sequence>
<name>A0AA91DGT6_9GAMM</name>
<dbReference type="Proteomes" id="UP000077734">
    <property type="component" value="Unassembled WGS sequence"/>
</dbReference>
<organism evidence="1 2">
    <name type="scientific">Methylomonas koyamae</name>
    <dbReference type="NCBI Taxonomy" id="702114"/>
    <lineage>
        <taxon>Bacteria</taxon>
        <taxon>Pseudomonadati</taxon>
        <taxon>Pseudomonadota</taxon>
        <taxon>Gammaproteobacteria</taxon>
        <taxon>Methylococcales</taxon>
        <taxon>Methylococcaceae</taxon>
        <taxon>Methylomonas</taxon>
    </lineage>
</organism>
<evidence type="ECO:0000313" key="2">
    <source>
        <dbReference type="Proteomes" id="UP000077734"/>
    </source>
</evidence>
<keyword evidence="2" id="KW-1185">Reference proteome</keyword>
<evidence type="ECO:0000313" key="1">
    <source>
        <dbReference type="EMBL" id="OAI29777.1"/>
    </source>
</evidence>
<comment type="caution">
    <text evidence="1">The sequence shown here is derived from an EMBL/GenBank/DDBJ whole genome shotgun (WGS) entry which is preliminary data.</text>
</comment>
<reference evidence="1 2" key="1">
    <citation type="submission" date="2016-03" db="EMBL/GenBank/DDBJ databases">
        <authorList>
            <person name="Heylen K."/>
            <person name="De Vos P."/>
            <person name="Vekeman B."/>
        </authorList>
    </citation>
    <scope>NUCLEOTIDE SEQUENCE [LARGE SCALE GENOMIC DNA]</scope>
    <source>
        <strain evidence="1 2">R-49807</strain>
    </source>
</reference>